<evidence type="ECO:0000256" key="6">
    <source>
        <dbReference type="RuleBase" id="RU367018"/>
    </source>
</evidence>
<proteinExistence type="inferred from homology"/>
<dbReference type="InterPro" id="IPR007527">
    <property type="entry name" value="Znf_SWIM"/>
</dbReference>
<comment type="function">
    <text evidence="6">Putative transcription activator involved in regulating light control of development.</text>
</comment>
<dbReference type="GO" id="GO:0008270">
    <property type="term" value="F:zinc ion binding"/>
    <property type="evidence" value="ECO:0007669"/>
    <property type="project" value="UniProtKB-UniRule"/>
</dbReference>
<dbReference type="Pfam" id="PF10551">
    <property type="entry name" value="MULE"/>
    <property type="match status" value="1"/>
</dbReference>
<feature type="region of interest" description="Disordered" evidence="7">
    <location>
        <begin position="526"/>
        <end position="575"/>
    </location>
</feature>
<dbReference type="InterPro" id="IPR006564">
    <property type="entry name" value="Znf_PMZ"/>
</dbReference>
<dbReference type="PANTHER" id="PTHR31669:SF251">
    <property type="entry name" value="PROTEIN FAR1-RELATED SEQUENCE"/>
    <property type="match status" value="1"/>
</dbReference>
<keyword evidence="2 6" id="KW-0479">Metal-binding</keyword>
<feature type="compositionally biased region" description="Basic residues" evidence="7">
    <location>
        <begin position="554"/>
        <end position="564"/>
    </location>
</feature>
<sequence length="614" mass="70931">MYEEEWIGCSSKFTRLYVSAAAFTAFRRVRSSAAAFHRVCSRSSSAGSVRVPPSPPVQIASFTWALKSFLYFVKDKWPQTILTDQDLALKEAISMELPNTKHAFCIWHIVAKLPTWFSFLLGERFNEFKSEFFRLYNLECASDFEQQWKSMVDKFHLSTDTHIVLLYSHRQCWALAYLKDFFFAGMTTTGRSESINSYIKRFLDAKKSLVDFVNQVGIAVNIRNQVGEEARMRQKYHNPALRTNFLIEEHAATILTPYAFELLQHEIELSTKYAATESGNDTYIVRHHTQINGGRFVSWIKEEESIHCSCKEFEFSGILCRHAIRVLLNNDCFSLPTKYLPSRWRRESSLIPKSSHLINSSDNLSIEFRSLVRYVEAESLKTKDRVEIATIELKKIIELVKRMPEIQEHTIDIEHDVPNGDDCDVENPIVSKTKGRPRGSRAKGGVEAAKKSRRCHFPNCGGINHDSRNCPNKKKKTQALPFQSPDKYGQLVCALFNLRLDWLGYINNHVCMIFYDPAEERTRWKQRRKRTARRRNAVEAAAEANSPAEERGGTQRRKQTARRRNAVEREQHSVRTGGARKIVDRVFTDETYGCPRQPFHADNLKVKAMWCDDD</sequence>
<keyword evidence="10" id="KW-1185">Reference proteome</keyword>
<dbReference type="SMART" id="SM00575">
    <property type="entry name" value="ZnF_PMZ"/>
    <property type="match status" value="1"/>
</dbReference>
<evidence type="ECO:0000256" key="1">
    <source>
        <dbReference type="ARBA" id="ARBA00005889"/>
    </source>
</evidence>
<gene>
    <name evidence="9" type="ORF">RIF29_16488</name>
</gene>
<comment type="caution">
    <text evidence="9">The sequence shown here is derived from an EMBL/GenBank/DDBJ whole genome shotgun (WGS) entry which is preliminary data.</text>
</comment>
<dbReference type="PANTHER" id="PTHR31669">
    <property type="entry name" value="PROTEIN FAR1-RELATED SEQUENCE 10-RELATED"/>
    <property type="match status" value="1"/>
</dbReference>
<keyword evidence="3 5" id="KW-0863">Zinc-finger</keyword>
<dbReference type="GO" id="GO:0006355">
    <property type="term" value="P:regulation of DNA-templated transcription"/>
    <property type="evidence" value="ECO:0007669"/>
    <property type="project" value="UniProtKB-UniRule"/>
</dbReference>
<reference evidence="9 10" key="1">
    <citation type="submission" date="2024-01" db="EMBL/GenBank/DDBJ databases">
        <title>The genomes of 5 underutilized Papilionoideae crops provide insights into root nodulation and disease resistanc.</title>
        <authorList>
            <person name="Yuan L."/>
        </authorList>
    </citation>
    <scope>NUCLEOTIDE SEQUENCE [LARGE SCALE GENOMIC DNA]</scope>
    <source>
        <strain evidence="9">ZHUSHIDOU_FW_LH</strain>
        <tissue evidence="9">Leaf</tissue>
    </source>
</reference>
<dbReference type="InterPro" id="IPR031052">
    <property type="entry name" value="FHY3/FAR1"/>
</dbReference>
<dbReference type="GO" id="GO:0005634">
    <property type="term" value="C:nucleus"/>
    <property type="evidence" value="ECO:0007669"/>
    <property type="project" value="UniProtKB-SubCell"/>
</dbReference>
<feature type="compositionally biased region" description="Low complexity" evidence="7">
    <location>
        <begin position="538"/>
        <end position="547"/>
    </location>
</feature>
<comment type="subcellular location">
    <subcellularLocation>
        <location evidence="6">Nucleus</location>
    </subcellularLocation>
</comment>
<dbReference type="Pfam" id="PF04434">
    <property type="entry name" value="SWIM"/>
    <property type="match status" value="1"/>
</dbReference>
<evidence type="ECO:0000256" key="2">
    <source>
        <dbReference type="ARBA" id="ARBA00022723"/>
    </source>
</evidence>
<feature type="compositionally biased region" description="Basic residues" evidence="7">
    <location>
        <begin position="526"/>
        <end position="535"/>
    </location>
</feature>
<evidence type="ECO:0000256" key="4">
    <source>
        <dbReference type="ARBA" id="ARBA00022833"/>
    </source>
</evidence>
<dbReference type="InterPro" id="IPR018289">
    <property type="entry name" value="MULE_transposase_dom"/>
</dbReference>
<evidence type="ECO:0000313" key="9">
    <source>
        <dbReference type="EMBL" id="KAK7275372.1"/>
    </source>
</evidence>
<organism evidence="9 10">
    <name type="scientific">Crotalaria pallida</name>
    <name type="common">Smooth rattlebox</name>
    <name type="synonym">Crotalaria striata</name>
    <dbReference type="NCBI Taxonomy" id="3830"/>
    <lineage>
        <taxon>Eukaryota</taxon>
        <taxon>Viridiplantae</taxon>
        <taxon>Streptophyta</taxon>
        <taxon>Embryophyta</taxon>
        <taxon>Tracheophyta</taxon>
        <taxon>Spermatophyta</taxon>
        <taxon>Magnoliopsida</taxon>
        <taxon>eudicotyledons</taxon>
        <taxon>Gunneridae</taxon>
        <taxon>Pentapetalae</taxon>
        <taxon>rosids</taxon>
        <taxon>fabids</taxon>
        <taxon>Fabales</taxon>
        <taxon>Fabaceae</taxon>
        <taxon>Papilionoideae</taxon>
        <taxon>50 kb inversion clade</taxon>
        <taxon>genistoids sensu lato</taxon>
        <taxon>core genistoids</taxon>
        <taxon>Crotalarieae</taxon>
        <taxon>Crotalaria</taxon>
    </lineage>
</organism>
<dbReference type="AlphaFoldDB" id="A0AAN9FFG7"/>
<evidence type="ECO:0000313" key="10">
    <source>
        <dbReference type="Proteomes" id="UP001372338"/>
    </source>
</evidence>
<comment type="similarity">
    <text evidence="1 6">Belongs to the FHY3/FAR1 family.</text>
</comment>
<dbReference type="EMBL" id="JAYWIO010000003">
    <property type="protein sequence ID" value="KAK7275372.1"/>
    <property type="molecule type" value="Genomic_DNA"/>
</dbReference>
<accession>A0AAN9FFG7</accession>
<keyword evidence="4 6" id="KW-0862">Zinc</keyword>
<dbReference type="Proteomes" id="UP001372338">
    <property type="component" value="Unassembled WGS sequence"/>
</dbReference>
<keyword evidence="6" id="KW-0539">Nucleus</keyword>
<name>A0AAN9FFG7_CROPI</name>
<dbReference type="PROSITE" id="PS50966">
    <property type="entry name" value="ZF_SWIM"/>
    <property type="match status" value="1"/>
</dbReference>
<evidence type="ECO:0000256" key="7">
    <source>
        <dbReference type="SAM" id="MobiDB-lite"/>
    </source>
</evidence>
<evidence type="ECO:0000259" key="8">
    <source>
        <dbReference type="PROSITE" id="PS50966"/>
    </source>
</evidence>
<evidence type="ECO:0000256" key="3">
    <source>
        <dbReference type="ARBA" id="ARBA00022771"/>
    </source>
</evidence>
<protein>
    <recommendedName>
        <fullName evidence="6">Protein FAR1-RELATED SEQUENCE</fullName>
    </recommendedName>
</protein>
<evidence type="ECO:0000256" key="5">
    <source>
        <dbReference type="PROSITE-ProRule" id="PRU00325"/>
    </source>
</evidence>
<feature type="domain" description="SWIM-type" evidence="8">
    <location>
        <begin position="296"/>
        <end position="331"/>
    </location>
</feature>